<dbReference type="OrthoDB" id="10592428at2759"/>
<keyword evidence="1" id="KW-0732">Signal</keyword>
<organism evidence="2 3">
    <name type="scientific">Aspergillus pseudotamarii</name>
    <dbReference type="NCBI Taxonomy" id="132259"/>
    <lineage>
        <taxon>Eukaryota</taxon>
        <taxon>Fungi</taxon>
        <taxon>Dikarya</taxon>
        <taxon>Ascomycota</taxon>
        <taxon>Pezizomycotina</taxon>
        <taxon>Eurotiomycetes</taxon>
        <taxon>Eurotiomycetidae</taxon>
        <taxon>Eurotiales</taxon>
        <taxon>Aspergillaceae</taxon>
        <taxon>Aspergillus</taxon>
        <taxon>Aspergillus subgen. Circumdati</taxon>
    </lineage>
</organism>
<proteinExistence type="predicted"/>
<reference evidence="2 3" key="1">
    <citation type="submission" date="2019-04" db="EMBL/GenBank/DDBJ databases">
        <title>Friends and foes A comparative genomics study of 23 Aspergillus species from section Flavi.</title>
        <authorList>
            <consortium name="DOE Joint Genome Institute"/>
            <person name="Kjaerbolling I."/>
            <person name="Vesth T."/>
            <person name="Frisvad J.C."/>
            <person name="Nybo J.L."/>
            <person name="Theobald S."/>
            <person name="Kildgaard S."/>
            <person name="Isbrandt T."/>
            <person name="Kuo A."/>
            <person name="Sato A."/>
            <person name="Lyhne E.K."/>
            <person name="Kogle M.E."/>
            <person name="Wiebenga A."/>
            <person name="Kun R.S."/>
            <person name="Lubbers R.J."/>
            <person name="Makela M.R."/>
            <person name="Barry K."/>
            <person name="Chovatia M."/>
            <person name="Clum A."/>
            <person name="Daum C."/>
            <person name="Haridas S."/>
            <person name="He G."/>
            <person name="LaButti K."/>
            <person name="Lipzen A."/>
            <person name="Mondo S."/>
            <person name="Riley R."/>
            <person name="Salamov A."/>
            <person name="Simmons B.A."/>
            <person name="Magnuson J.K."/>
            <person name="Henrissat B."/>
            <person name="Mortensen U.H."/>
            <person name="Larsen T.O."/>
            <person name="Devries R.P."/>
            <person name="Grigoriev I.V."/>
            <person name="Machida M."/>
            <person name="Baker S.E."/>
            <person name="Andersen M.R."/>
        </authorList>
    </citation>
    <scope>NUCLEOTIDE SEQUENCE [LARGE SCALE GENOMIC DNA]</scope>
    <source>
        <strain evidence="2 3">CBS 117625</strain>
    </source>
</reference>
<evidence type="ECO:0000256" key="1">
    <source>
        <dbReference type="SAM" id="SignalP"/>
    </source>
</evidence>
<feature type="chain" id="PRO_5024825429" evidence="1">
    <location>
        <begin position="19"/>
        <end position="104"/>
    </location>
</feature>
<protein>
    <submittedName>
        <fullName evidence="2">Uncharacterized protein</fullName>
    </submittedName>
</protein>
<evidence type="ECO:0000313" key="3">
    <source>
        <dbReference type="Proteomes" id="UP000325672"/>
    </source>
</evidence>
<dbReference type="AlphaFoldDB" id="A0A5N6TAK1"/>
<keyword evidence="3" id="KW-1185">Reference proteome</keyword>
<dbReference type="Proteomes" id="UP000325672">
    <property type="component" value="Unassembled WGS sequence"/>
</dbReference>
<evidence type="ECO:0000313" key="2">
    <source>
        <dbReference type="EMBL" id="KAE8143353.1"/>
    </source>
</evidence>
<dbReference type="EMBL" id="ML743552">
    <property type="protein sequence ID" value="KAE8143353.1"/>
    <property type="molecule type" value="Genomic_DNA"/>
</dbReference>
<dbReference type="RefSeq" id="XP_031919416.1">
    <property type="nucleotide sequence ID" value="XM_032063721.1"/>
</dbReference>
<feature type="signal peptide" evidence="1">
    <location>
        <begin position="1"/>
        <end position="18"/>
    </location>
</feature>
<sequence length="104" mass="11129">MTWILVVACIGTSGILRAKHTLLLPTPHYLSETIEQLAECYPAKVVSKQSLAGLFPPLAPFSNAAIRIHSFALACPQRCFAGKLAVVGVALLIFVELCGLDHVS</sequence>
<accession>A0A5N6TAK1</accession>
<dbReference type="GeneID" id="43647931"/>
<name>A0A5N6TAK1_ASPPS</name>
<gene>
    <name evidence="2" type="ORF">BDV38DRAFT_66324</name>
</gene>